<feature type="non-terminal residue" evidence="1">
    <location>
        <position position="1"/>
    </location>
</feature>
<proteinExistence type="predicted"/>
<organism evidence="1 2">
    <name type="scientific">Paenibacillus dendritiformis C454</name>
    <dbReference type="NCBI Taxonomy" id="1131935"/>
    <lineage>
        <taxon>Bacteria</taxon>
        <taxon>Bacillati</taxon>
        <taxon>Bacillota</taxon>
        <taxon>Bacilli</taxon>
        <taxon>Bacillales</taxon>
        <taxon>Paenibacillaceae</taxon>
        <taxon>Paenibacillus</taxon>
    </lineage>
</organism>
<dbReference type="Proteomes" id="UP000003900">
    <property type="component" value="Unassembled WGS sequence"/>
</dbReference>
<comment type="caution">
    <text evidence="1">The sequence shown here is derived from an EMBL/GenBank/DDBJ whole genome shotgun (WGS) entry which is preliminary data.</text>
</comment>
<evidence type="ECO:0008006" key="3">
    <source>
        <dbReference type="Google" id="ProtNLM"/>
    </source>
</evidence>
<evidence type="ECO:0000313" key="2">
    <source>
        <dbReference type="Proteomes" id="UP000003900"/>
    </source>
</evidence>
<dbReference type="EMBL" id="AHKH01000130">
    <property type="protein sequence ID" value="EHQ59421.1"/>
    <property type="molecule type" value="Genomic_DNA"/>
</dbReference>
<evidence type="ECO:0000313" key="1">
    <source>
        <dbReference type="EMBL" id="EHQ59421.1"/>
    </source>
</evidence>
<reference evidence="1 2" key="1">
    <citation type="journal article" date="2012" name="J. Bacteriol.">
        <title>Genome Sequence of the Pattern-Forming Social Bacterium Paenibacillus dendritiformis C454 Chiral Morphotype.</title>
        <authorList>
            <person name="Sirota-Madi A."/>
            <person name="Olender T."/>
            <person name="Helman Y."/>
            <person name="Brainis I."/>
            <person name="Finkelshtein A."/>
            <person name="Roth D."/>
            <person name="Hagai E."/>
            <person name="Leshkowitz D."/>
            <person name="Brodsky L."/>
            <person name="Galatenko V."/>
            <person name="Nikolaev V."/>
            <person name="Gutnick D.L."/>
            <person name="Lancet D."/>
            <person name="Ben-Jacob E."/>
        </authorList>
    </citation>
    <scope>NUCLEOTIDE SEQUENCE [LARGE SCALE GENOMIC DNA]</scope>
    <source>
        <strain evidence="1 2">C454</strain>
    </source>
</reference>
<keyword evidence="2" id="KW-1185">Reference proteome</keyword>
<protein>
    <recommendedName>
        <fullName evidence="3">Transposase</fullName>
    </recommendedName>
</protein>
<accession>H3SNC5</accession>
<gene>
    <name evidence="1" type="ORF">PDENDC454_25376</name>
</gene>
<name>H3SNC5_9BACL</name>
<dbReference type="AlphaFoldDB" id="H3SNC5"/>
<sequence>RKEGKQEGKREAKEEVVQQMIAENLDPELIARITGFSLDIIAQLREKSK</sequence>